<dbReference type="Proteomes" id="UP000236333">
    <property type="component" value="Unassembled WGS sequence"/>
</dbReference>
<evidence type="ECO:0000256" key="11">
    <source>
        <dbReference type="SAM" id="Phobius"/>
    </source>
</evidence>
<keyword evidence="6 11" id="KW-1133">Transmembrane helix</keyword>
<feature type="region of interest" description="Disordered" evidence="10">
    <location>
        <begin position="811"/>
        <end position="873"/>
    </location>
</feature>
<dbReference type="Pfam" id="PF10225">
    <property type="entry name" value="NEMP"/>
    <property type="match status" value="1"/>
</dbReference>
<dbReference type="InterPro" id="IPR036010">
    <property type="entry name" value="2Fe-2S_ferredoxin-like_sf"/>
</dbReference>
<feature type="compositionally biased region" description="Polar residues" evidence="10">
    <location>
        <begin position="860"/>
        <end position="869"/>
    </location>
</feature>
<keyword evidence="4" id="KW-0479">Metal-binding</keyword>
<evidence type="ECO:0000259" key="12">
    <source>
        <dbReference type="PROSITE" id="PS51085"/>
    </source>
</evidence>
<name>A0A2J8AIM9_9CHLO</name>
<evidence type="ECO:0000256" key="3">
    <source>
        <dbReference type="ARBA" id="ARBA00022692"/>
    </source>
</evidence>
<feature type="region of interest" description="Disordered" evidence="10">
    <location>
        <begin position="96"/>
        <end position="115"/>
    </location>
</feature>
<evidence type="ECO:0000256" key="7">
    <source>
        <dbReference type="ARBA" id="ARBA00023014"/>
    </source>
</evidence>
<accession>A0A2J8AIM9</accession>
<keyword evidence="4" id="KW-0408">Iron</keyword>
<protein>
    <submittedName>
        <fullName evidence="13">Ferredoxin-A</fullName>
    </submittedName>
</protein>
<sequence>MRSLNLPLRGGAPVCSRSRCALMRISCQAQKSTTEAPARSQADKSRVGLGDIGDLLGPIGLTIGASTKEPKRPEVDANRSSGVELGPISLSFSIDASSSGADGSEQAGPSIPSIHSMTTDEWRSRFEKDGTNDLWLEDEFNAGSRLMRTSAFPRQGGRAVHNGGVYGFRTGEGVSAGDVPVHKIKIMDHYGNQEIDIEVPEDRYILWEAEDKGLELPYACRMGCCTACAVRVTQGSVYQPEALGISQELREQGYALMCVGFPTSDAVMETVSEDEIYELQFGKYFAAQALDPDLPSVARDDFALEIANMDEYKAGRQLDPERQLGPGLSYGVAEGGNERKENRGQRRFLHERDEGLTAAGMRGRRDALGWRCASWAILLVVLSLVGSGRAACYELTEGASSPFERQLLRNFSQVLKCSSVSGLFVVPFIWSPVSVTVDCGKLQSFQVYMGSSPDELMHRVQQREQAWCGLSSLYSPNCQLQMSPFTTSYVGVRKILSTGTACRFSEDTRLSSWMLGSCLAGTLVFALAGPLSESMALRVTSGGLLFALGSILILIFLMARQVPGRRSMATTAMVLGSSSWALLRWLTGYWLPSLYALLHNRWLLAYLATSGLLGAALTYLYGGVENTKLNTLMRIGLQLLGVLLFYSGTWTLPSVFAAAVGLAVVLRLVRSLAPLLTRLRKQTGRYPAGQAATPVLLGPTAHAPARIWGPPGTPFGVAQADGRQPREGGAAADAVTSLPFTPTPAKHAPAAFASPGFGALAAGYAEVHAMAAVSPLVRAGLIINPLSGRSIKIGGDLYNRLVEQGYTPDVVVGRLQTPPPTPGSAGSPEGAVQQRDATASLRSRTNWDLGRLAGPPLGRNPSSPLGRNPSSPPEAELRALSCYLINAIMNSQSWQQLAQLARLYAPSFNHVHVSALVCRLPKLVTPAQLESAERFQFNRFLGDVSDLVLLRLPSFDPRAVANVLWAVSKLGFSPAPTLLNKFLFEAYVRMYDFNAQELANLSWSLATLASMGNQPVSVWMHKFTHAAIPRVPSLKPQELAHLAWALSKLCPPLPCELPLSGSAAAPGASAGAGAAASTPAAAPAAAAGAQPVPSRSAPSYRSRAGTAAGASALAMAGNGASPAASSSSPPADALPELLHTLALRAASIVPAFRCGELVMALTALHRLHPAAGLALLRPAVPHLLKRPQDLSAQDLANVWSVLGKCAATGLGKDFAAPSQAAGGSAGAHAAASSSASSYRGATGYVGSGDGSSDGSSSSSSSDSSRERATGWKGSGGSEDAPGRGSAAGGRADAQTGPADAGSGERGRWGSAGRGRGGFTAGMPPTLGRHHLYALLDATEHGAFHDFTAKGLCTVLVAWAQLGLQPSASGADALLLRYQQLLPAQATFQCVSVTLWGLARLKIQPPPAMMSLLTSCAELQMAVAKPCELVALAWALQQLRYRPGKLLLQRLGPRLVAVSEQLRPHGLYVIINFYLLFGEPLPEAVRITSLAVRRLGMGATAAAVGGGGNAAAVATQAAAAAAGGDAGATAAAGGDAATASADDVAVASPSVAVRFLASLAGVAVPTLPTIQHQLAAAVTRQRVRWRLQEQAGRRAALSRAVESATLGRLGQLSNAALVALLLSVSHLHLDPSEALMREALATAEARTAGLTPWQAGGLLSALARLRARPDAAWLGRVLDSLVPEYDSMTGRQLLYVLPALLRMHYRPSGAWMRGYFHECMSRVDTWPAADVHLFLRGLHAMGVRLEGGSRECQKLRMVVYRKKRPAAVEKAEEAKHAARGRTRLGLKRSLCMVCEGVSGCEV</sequence>
<feature type="transmembrane region" description="Helical" evidence="11">
    <location>
        <begin position="603"/>
        <end position="622"/>
    </location>
</feature>
<feature type="domain" description="2Fe-2S ferredoxin-type" evidence="12">
    <location>
        <begin position="182"/>
        <end position="274"/>
    </location>
</feature>
<feature type="transmembrane region" description="Helical" evidence="11">
    <location>
        <begin position="643"/>
        <end position="669"/>
    </location>
</feature>
<keyword evidence="3 11" id="KW-0812">Transmembrane</keyword>
<evidence type="ECO:0000256" key="6">
    <source>
        <dbReference type="ARBA" id="ARBA00022989"/>
    </source>
</evidence>
<keyword evidence="14" id="KW-1185">Reference proteome</keyword>
<dbReference type="SUPFAM" id="SSF54292">
    <property type="entry name" value="2Fe-2S ferredoxin-like"/>
    <property type="match status" value="1"/>
</dbReference>
<comment type="subcellular location">
    <subcellularLocation>
        <location evidence="1">Nucleus inner membrane</location>
        <topology evidence="1">Multi-pass membrane protein</topology>
        <orientation evidence="1">Nucleoplasmic side</orientation>
    </subcellularLocation>
</comment>
<dbReference type="CDD" id="cd00207">
    <property type="entry name" value="fer2"/>
    <property type="match status" value="1"/>
</dbReference>
<evidence type="ECO:0000313" key="13">
    <source>
        <dbReference type="EMBL" id="PNH12374.1"/>
    </source>
</evidence>
<feature type="compositionally biased region" description="Low complexity" evidence="10">
    <location>
        <begin position="1282"/>
        <end position="1293"/>
    </location>
</feature>
<dbReference type="InterPro" id="IPR019358">
    <property type="entry name" value="NEMP_fam"/>
</dbReference>
<evidence type="ECO:0000256" key="5">
    <source>
        <dbReference type="ARBA" id="ARBA00022729"/>
    </source>
</evidence>
<evidence type="ECO:0000256" key="8">
    <source>
        <dbReference type="ARBA" id="ARBA00023136"/>
    </source>
</evidence>
<dbReference type="PANTHER" id="PTHR13598:SF1">
    <property type="entry name" value="AT07567P-RELATED"/>
    <property type="match status" value="1"/>
</dbReference>
<dbReference type="GO" id="GO:0005637">
    <property type="term" value="C:nuclear inner membrane"/>
    <property type="evidence" value="ECO:0007669"/>
    <property type="project" value="UniProtKB-SubCell"/>
</dbReference>
<reference evidence="13 14" key="1">
    <citation type="journal article" date="2017" name="Mol. Biol. Evol.">
        <title>The 4-celled Tetrabaena socialis nuclear genome reveals the essential components for genetic control of cell number at the origin of multicellularity in the volvocine lineage.</title>
        <authorList>
            <person name="Featherston J."/>
            <person name="Arakaki Y."/>
            <person name="Hanschen E.R."/>
            <person name="Ferris P.J."/>
            <person name="Michod R.E."/>
            <person name="Olson B.J.S.C."/>
            <person name="Nozaki H."/>
            <person name="Durand P.M."/>
        </authorList>
    </citation>
    <scope>NUCLEOTIDE SEQUENCE [LARGE SCALE GENOMIC DNA]</scope>
    <source>
        <strain evidence="13 14">NIES-571</strain>
    </source>
</reference>
<dbReference type="NCBIfam" id="TIGR02008">
    <property type="entry name" value="fdx_plant"/>
    <property type="match status" value="1"/>
</dbReference>
<dbReference type="InterPro" id="IPR001041">
    <property type="entry name" value="2Fe-2S_ferredoxin-type"/>
</dbReference>
<feature type="compositionally biased region" description="Polar residues" evidence="10">
    <location>
        <begin position="835"/>
        <end position="846"/>
    </location>
</feature>
<dbReference type="InterPro" id="IPR010241">
    <property type="entry name" value="Fd_pln"/>
</dbReference>
<comment type="similarity">
    <text evidence="2">Belongs to the NEMP family.</text>
</comment>
<dbReference type="Gene3D" id="3.10.20.30">
    <property type="match status" value="1"/>
</dbReference>
<feature type="transmembrane region" description="Helical" evidence="11">
    <location>
        <begin position="372"/>
        <end position="391"/>
    </location>
</feature>
<keyword evidence="9" id="KW-0539">Nucleus</keyword>
<evidence type="ECO:0000256" key="9">
    <source>
        <dbReference type="ARBA" id="ARBA00023242"/>
    </source>
</evidence>
<dbReference type="PANTHER" id="PTHR13598">
    <property type="entry name" value="AT07567P-RELATED"/>
    <property type="match status" value="1"/>
</dbReference>
<dbReference type="GO" id="GO:0022900">
    <property type="term" value="P:electron transport chain"/>
    <property type="evidence" value="ECO:0007669"/>
    <property type="project" value="InterPro"/>
</dbReference>
<evidence type="ECO:0000256" key="10">
    <source>
        <dbReference type="SAM" id="MobiDB-lite"/>
    </source>
</evidence>
<feature type="transmembrane region" description="Helical" evidence="11">
    <location>
        <begin position="571"/>
        <end position="591"/>
    </location>
</feature>
<feature type="transmembrane region" description="Helical" evidence="11">
    <location>
        <begin position="537"/>
        <end position="559"/>
    </location>
</feature>
<evidence type="ECO:0000256" key="1">
    <source>
        <dbReference type="ARBA" id="ARBA00004575"/>
    </source>
</evidence>
<comment type="caution">
    <text evidence="13">The sequence shown here is derived from an EMBL/GenBank/DDBJ whole genome shotgun (WGS) entry which is preliminary data.</text>
</comment>
<dbReference type="EMBL" id="PGGS01000009">
    <property type="protein sequence ID" value="PNH12374.1"/>
    <property type="molecule type" value="Genomic_DNA"/>
</dbReference>
<dbReference type="GO" id="GO:0051537">
    <property type="term" value="F:2 iron, 2 sulfur cluster binding"/>
    <property type="evidence" value="ECO:0007669"/>
    <property type="project" value="UniProtKB-KW"/>
</dbReference>
<keyword evidence="5" id="KW-0732">Signal</keyword>
<dbReference type="OrthoDB" id="1885901at2759"/>
<gene>
    <name evidence="13" type="ORF">TSOC_000668</name>
</gene>
<feature type="compositionally biased region" description="Gly residues" evidence="10">
    <location>
        <begin position="1309"/>
        <end position="1319"/>
    </location>
</feature>
<dbReference type="Pfam" id="PF00111">
    <property type="entry name" value="Fer2"/>
    <property type="match status" value="1"/>
</dbReference>
<keyword evidence="4" id="KW-0001">2Fe-2S</keyword>
<keyword evidence="8 11" id="KW-0472">Membrane</keyword>
<organism evidence="13 14">
    <name type="scientific">Tetrabaena socialis</name>
    <dbReference type="NCBI Taxonomy" id="47790"/>
    <lineage>
        <taxon>Eukaryota</taxon>
        <taxon>Viridiplantae</taxon>
        <taxon>Chlorophyta</taxon>
        <taxon>core chlorophytes</taxon>
        <taxon>Chlorophyceae</taxon>
        <taxon>CS clade</taxon>
        <taxon>Chlamydomonadales</taxon>
        <taxon>Tetrabaenaceae</taxon>
        <taxon>Tetrabaena</taxon>
    </lineage>
</organism>
<feature type="region of interest" description="Disordered" evidence="10">
    <location>
        <begin position="1245"/>
        <end position="1322"/>
    </location>
</feature>
<keyword evidence="7" id="KW-0411">Iron-sulfur</keyword>
<evidence type="ECO:0000256" key="4">
    <source>
        <dbReference type="ARBA" id="ARBA00022714"/>
    </source>
</evidence>
<feature type="compositionally biased region" description="Low complexity" evidence="10">
    <location>
        <begin position="1252"/>
        <end position="1262"/>
    </location>
</feature>
<dbReference type="InterPro" id="IPR012675">
    <property type="entry name" value="Beta-grasp_dom_sf"/>
</dbReference>
<feature type="region of interest" description="Disordered" evidence="10">
    <location>
        <begin position="63"/>
        <end position="82"/>
    </location>
</feature>
<feature type="transmembrane region" description="Helical" evidence="11">
    <location>
        <begin position="513"/>
        <end position="531"/>
    </location>
</feature>
<feature type="compositionally biased region" description="Basic and acidic residues" evidence="10">
    <location>
        <begin position="68"/>
        <end position="77"/>
    </location>
</feature>
<dbReference type="PROSITE" id="PS51085">
    <property type="entry name" value="2FE2S_FER_2"/>
    <property type="match status" value="1"/>
</dbReference>
<evidence type="ECO:0000313" key="14">
    <source>
        <dbReference type="Proteomes" id="UP000236333"/>
    </source>
</evidence>
<proteinExistence type="inferred from homology"/>
<dbReference type="GO" id="GO:0009055">
    <property type="term" value="F:electron transfer activity"/>
    <property type="evidence" value="ECO:0007669"/>
    <property type="project" value="InterPro"/>
</dbReference>
<evidence type="ECO:0000256" key="2">
    <source>
        <dbReference type="ARBA" id="ARBA00005748"/>
    </source>
</evidence>